<name>A0A6A4KU66_9ERIC</name>
<sequence>MEELRAFLDDEDQGDDVPVKEELVEEVMRQLWKEINSSPVSEIETPASSESSPCFLPSVVGDKESCGASFSDSASTLMAGIEGGLAAAAAATGEKMGLPAVEGNGSCRVVVEERGTGGGVEENGRL</sequence>
<evidence type="ECO:0000313" key="1">
    <source>
        <dbReference type="EMBL" id="KAE9446328.1"/>
    </source>
</evidence>
<comment type="caution">
    <text evidence="1">The sequence shown here is derived from an EMBL/GenBank/DDBJ whole genome shotgun (WGS) entry which is preliminary data.</text>
</comment>
<dbReference type="Proteomes" id="UP000428333">
    <property type="component" value="Linkage Group LG13"/>
</dbReference>
<protein>
    <submittedName>
        <fullName evidence="1">Uncharacterized protein</fullName>
    </submittedName>
</protein>
<keyword evidence="2" id="KW-1185">Reference proteome</keyword>
<dbReference type="AlphaFoldDB" id="A0A6A4KU66"/>
<gene>
    <name evidence="1" type="ORF">C3L33_21774</name>
</gene>
<evidence type="ECO:0000313" key="2">
    <source>
        <dbReference type="Proteomes" id="UP000428333"/>
    </source>
</evidence>
<organism evidence="1 2">
    <name type="scientific">Rhododendron williamsianum</name>
    <dbReference type="NCBI Taxonomy" id="262921"/>
    <lineage>
        <taxon>Eukaryota</taxon>
        <taxon>Viridiplantae</taxon>
        <taxon>Streptophyta</taxon>
        <taxon>Embryophyta</taxon>
        <taxon>Tracheophyta</taxon>
        <taxon>Spermatophyta</taxon>
        <taxon>Magnoliopsida</taxon>
        <taxon>eudicotyledons</taxon>
        <taxon>Gunneridae</taxon>
        <taxon>Pentapetalae</taxon>
        <taxon>asterids</taxon>
        <taxon>Ericales</taxon>
        <taxon>Ericaceae</taxon>
        <taxon>Ericoideae</taxon>
        <taxon>Rhodoreae</taxon>
        <taxon>Rhododendron</taxon>
    </lineage>
</organism>
<dbReference type="OrthoDB" id="1660894at2759"/>
<feature type="non-terminal residue" evidence="1">
    <location>
        <position position="1"/>
    </location>
</feature>
<dbReference type="EMBL" id="QEFC01003775">
    <property type="protein sequence ID" value="KAE9446328.1"/>
    <property type="molecule type" value="Genomic_DNA"/>
</dbReference>
<dbReference type="PANTHER" id="PTHR37265:SF8">
    <property type="match status" value="1"/>
</dbReference>
<reference evidence="1 2" key="1">
    <citation type="journal article" date="2019" name="Genome Biol. Evol.">
        <title>The Rhododendron genome and chromosomal organization provide insight into shared whole-genome duplications across the heath family (Ericaceae).</title>
        <authorList>
            <person name="Soza V.L."/>
            <person name="Lindsley D."/>
            <person name="Waalkes A."/>
            <person name="Ramage E."/>
            <person name="Patwardhan R.P."/>
            <person name="Burton J.N."/>
            <person name="Adey A."/>
            <person name="Kumar A."/>
            <person name="Qiu R."/>
            <person name="Shendure J."/>
            <person name="Hall B."/>
        </authorList>
    </citation>
    <scope>NUCLEOTIDE SEQUENCE [LARGE SCALE GENOMIC DNA]</scope>
    <source>
        <strain evidence="1">RSF 1966-606</strain>
    </source>
</reference>
<dbReference type="PANTHER" id="PTHR37265">
    <property type="entry name" value="OS01G0195300 PROTEIN"/>
    <property type="match status" value="1"/>
</dbReference>
<proteinExistence type="predicted"/>
<accession>A0A6A4KU66</accession>